<name>A0A290Q4A5_9BACT</name>
<accession>A0A290Q4A5</accession>
<dbReference type="Gene3D" id="3.40.50.2300">
    <property type="match status" value="1"/>
</dbReference>
<organism evidence="4 5">
    <name type="scientific">Nibricoccus aquaticus</name>
    <dbReference type="NCBI Taxonomy" id="2576891"/>
    <lineage>
        <taxon>Bacteria</taxon>
        <taxon>Pseudomonadati</taxon>
        <taxon>Verrucomicrobiota</taxon>
        <taxon>Opitutia</taxon>
        <taxon>Opitutales</taxon>
        <taxon>Opitutaceae</taxon>
        <taxon>Nibricoccus</taxon>
    </lineage>
</organism>
<dbReference type="PANTHER" id="PTHR43228">
    <property type="entry name" value="TWO-COMPONENT RESPONSE REGULATOR"/>
    <property type="match status" value="1"/>
</dbReference>
<proteinExistence type="predicted"/>
<feature type="region of interest" description="Disordered" evidence="2">
    <location>
        <begin position="1"/>
        <end position="25"/>
    </location>
</feature>
<feature type="modified residue" description="4-aspartylphosphate" evidence="1">
    <location>
        <position position="85"/>
    </location>
</feature>
<evidence type="ECO:0000259" key="3">
    <source>
        <dbReference type="PROSITE" id="PS50110"/>
    </source>
</evidence>
<dbReference type="RefSeq" id="WP_096055137.1">
    <property type="nucleotide sequence ID" value="NZ_CP023344.1"/>
</dbReference>
<dbReference type="AlphaFoldDB" id="A0A290Q4A5"/>
<dbReference type="SMART" id="SM00448">
    <property type="entry name" value="REC"/>
    <property type="match status" value="1"/>
</dbReference>
<evidence type="ECO:0000313" key="5">
    <source>
        <dbReference type="Proteomes" id="UP000217265"/>
    </source>
</evidence>
<evidence type="ECO:0000256" key="2">
    <source>
        <dbReference type="SAM" id="MobiDB-lite"/>
    </source>
</evidence>
<sequence>MTLHSFQPGGKQPAGGTRSPLTMDAEVPSQTGAGIRILLADDDEVLRVVQSDFLRRFGYDVHAAEDGRAAMKYLAAQAVDLVITDMVMPGSDGVEVIRHIRKTYPQLKIIAISGGGATKRELLLDIARVLGVAKTLEKPFTMTALLKAVREVIEEK</sequence>
<evidence type="ECO:0000256" key="1">
    <source>
        <dbReference type="PROSITE-ProRule" id="PRU00169"/>
    </source>
</evidence>
<feature type="domain" description="Response regulatory" evidence="3">
    <location>
        <begin position="36"/>
        <end position="153"/>
    </location>
</feature>
<dbReference type="EMBL" id="CP023344">
    <property type="protein sequence ID" value="ATC63505.1"/>
    <property type="molecule type" value="Genomic_DNA"/>
</dbReference>
<dbReference type="SUPFAM" id="SSF52172">
    <property type="entry name" value="CheY-like"/>
    <property type="match status" value="1"/>
</dbReference>
<dbReference type="PROSITE" id="PS50110">
    <property type="entry name" value="RESPONSE_REGULATORY"/>
    <property type="match status" value="1"/>
</dbReference>
<protein>
    <submittedName>
        <fullName evidence="4">Response regulator</fullName>
    </submittedName>
</protein>
<dbReference type="OrthoDB" id="9797769at2"/>
<gene>
    <name evidence="4" type="ORF">CMV30_05785</name>
</gene>
<dbReference type="CDD" id="cd17546">
    <property type="entry name" value="REC_hyHK_CKI1_RcsC-like"/>
    <property type="match status" value="1"/>
</dbReference>
<evidence type="ECO:0000313" key="4">
    <source>
        <dbReference type="EMBL" id="ATC63505.1"/>
    </source>
</evidence>
<dbReference type="Proteomes" id="UP000217265">
    <property type="component" value="Chromosome"/>
</dbReference>
<keyword evidence="1" id="KW-0597">Phosphoprotein</keyword>
<dbReference type="InterPro" id="IPR011006">
    <property type="entry name" value="CheY-like_superfamily"/>
</dbReference>
<dbReference type="InterPro" id="IPR001789">
    <property type="entry name" value="Sig_transdc_resp-reg_receiver"/>
</dbReference>
<keyword evidence="5" id="KW-1185">Reference proteome</keyword>
<dbReference type="GO" id="GO:0000160">
    <property type="term" value="P:phosphorelay signal transduction system"/>
    <property type="evidence" value="ECO:0007669"/>
    <property type="project" value="InterPro"/>
</dbReference>
<dbReference type="InterPro" id="IPR052048">
    <property type="entry name" value="ST_Response_Regulator"/>
</dbReference>
<dbReference type="Pfam" id="PF00072">
    <property type="entry name" value="Response_reg"/>
    <property type="match status" value="1"/>
</dbReference>
<reference evidence="4 5" key="1">
    <citation type="submission" date="2017-09" db="EMBL/GenBank/DDBJ databases">
        <title>Complete genome sequence of Verrucomicrobial strain HZ-65, isolated from freshwater.</title>
        <authorList>
            <person name="Choi A."/>
        </authorList>
    </citation>
    <scope>NUCLEOTIDE SEQUENCE [LARGE SCALE GENOMIC DNA]</scope>
    <source>
        <strain evidence="4 5">HZ-65</strain>
    </source>
</reference>
<dbReference type="PANTHER" id="PTHR43228:SF1">
    <property type="entry name" value="TWO-COMPONENT RESPONSE REGULATOR ARR22"/>
    <property type="match status" value="1"/>
</dbReference>
<dbReference type="KEGG" id="vbh:CMV30_05785"/>